<feature type="domain" description="Glycosyl transferase family 3 N-terminal" evidence="4">
    <location>
        <begin position="6"/>
        <end position="65"/>
    </location>
</feature>
<keyword evidence="2 5" id="KW-0808">Transferase</keyword>
<dbReference type="InterPro" id="IPR005940">
    <property type="entry name" value="Anthranilate_Pribosyl_Tfrase"/>
</dbReference>
<dbReference type="PANTHER" id="PTHR43285:SF2">
    <property type="entry name" value="ANTHRANILATE PHOSPHORIBOSYLTRANSFERASE"/>
    <property type="match status" value="1"/>
</dbReference>
<evidence type="ECO:0000256" key="2">
    <source>
        <dbReference type="ARBA" id="ARBA00022679"/>
    </source>
</evidence>
<evidence type="ECO:0000313" key="5">
    <source>
        <dbReference type="EMBL" id="CAA6801595.1"/>
    </source>
</evidence>
<dbReference type="SUPFAM" id="SSF47648">
    <property type="entry name" value="Nucleoside phosphorylase/phosphoribosyltransferase N-terminal domain"/>
    <property type="match status" value="1"/>
</dbReference>
<evidence type="ECO:0000259" key="3">
    <source>
        <dbReference type="Pfam" id="PF00591"/>
    </source>
</evidence>
<dbReference type="Pfam" id="PF00591">
    <property type="entry name" value="Glycos_transf_3"/>
    <property type="match status" value="1"/>
</dbReference>
<evidence type="ECO:0000259" key="4">
    <source>
        <dbReference type="Pfam" id="PF02885"/>
    </source>
</evidence>
<feature type="domain" description="Glycosyl transferase family 3" evidence="3">
    <location>
        <begin position="144"/>
        <end position="293"/>
    </location>
</feature>
<dbReference type="EMBL" id="CACVAW010000005">
    <property type="protein sequence ID" value="CAA6801595.1"/>
    <property type="molecule type" value="Genomic_DNA"/>
</dbReference>
<accession>A0A6S6SF34</accession>
<keyword evidence="1" id="KW-0328">Glycosyltransferase</keyword>
<name>A0A6S6SF34_9BACT</name>
<evidence type="ECO:0000256" key="1">
    <source>
        <dbReference type="ARBA" id="ARBA00022676"/>
    </source>
</evidence>
<dbReference type="Pfam" id="PF02885">
    <property type="entry name" value="Glycos_trans_3N"/>
    <property type="match status" value="1"/>
</dbReference>
<dbReference type="GO" id="GO:0005829">
    <property type="term" value="C:cytosol"/>
    <property type="evidence" value="ECO:0007669"/>
    <property type="project" value="TreeGrafter"/>
</dbReference>
<dbReference type="InterPro" id="IPR036320">
    <property type="entry name" value="Glycosyl_Trfase_fam3_N_dom_sf"/>
</dbReference>
<proteinExistence type="predicted"/>
<sequence>MIDFKTVIKAVGTGPKGNRNLSKDEVEFAMKSIMNRELSDAQIGAFLQGWRLSGESHEELKYAYEYVISRIKYSDINENSIFCGYAYDGKIRNPYLLVLASKYLKDIKISLSIDDLVPAKNGVTTKMIPKEALTNTILNDRSDFLNKVSTLAPIRRELIVRTAFNTIEKLFNPSKSKYGVVGFTHGAYKEFYTSLRVSAGFDRLVVVKGGDEGSPDISKSCKLFILDEEKDFDIVLDIKDFGIESISTRESKTKEEIISLMTNNNIDEKLIKLNASLLLIASKKYDDIKEAYNSL</sequence>
<dbReference type="GO" id="GO:0004048">
    <property type="term" value="F:anthranilate phosphoribosyltransferase activity"/>
    <property type="evidence" value="ECO:0007669"/>
    <property type="project" value="InterPro"/>
</dbReference>
<reference evidence="5" key="1">
    <citation type="submission" date="2020-01" db="EMBL/GenBank/DDBJ databases">
        <authorList>
            <person name="Meier V. D."/>
            <person name="Meier V D."/>
        </authorList>
    </citation>
    <scope>NUCLEOTIDE SEQUENCE</scope>
    <source>
        <strain evidence="5">HLG_WM_MAG_12</strain>
    </source>
</reference>
<organism evidence="5">
    <name type="scientific">uncultured Campylobacterales bacterium</name>
    <dbReference type="NCBI Taxonomy" id="352960"/>
    <lineage>
        <taxon>Bacteria</taxon>
        <taxon>Pseudomonadati</taxon>
        <taxon>Campylobacterota</taxon>
        <taxon>Epsilonproteobacteria</taxon>
        <taxon>Campylobacterales</taxon>
        <taxon>environmental samples</taxon>
    </lineage>
</organism>
<protein>
    <submittedName>
        <fullName evidence="5">Glycosyl transferase</fullName>
    </submittedName>
</protein>
<dbReference type="PANTHER" id="PTHR43285">
    <property type="entry name" value="ANTHRANILATE PHOSPHORIBOSYLTRANSFERASE"/>
    <property type="match status" value="1"/>
</dbReference>
<dbReference type="InterPro" id="IPR017459">
    <property type="entry name" value="Glycosyl_Trfase_fam3_N_dom"/>
</dbReference>
<dbReference type="Gene3D" id="3.40.1030.10">
    <property type="entry name" value="Nucleoside phosphorylase/phosphoribosyltransferase catalytic domain"/>
    <property type="match status" value="1"/>
</dbReference>
<dbReference type="AlphaFoldDB" id="A0A6S6SF34"/>
<dbReference type="SUPFAM" id="SSF52418">
    <property type="entry name" value="Nucleoside phosphorylase/phosphoribosyltransferase catalytic domain"/>
    <property type="match status" value="1"/>
</dbReference>
<dbReference type="InterPro" id="IPR000312">
    <property type="entry name" value="Glycosyl_Trfase_fam3"/>
</dbReference>
<gene>
    <name evidence="5" type="ORF">HELGO_WM11080</name>
</gene>
<dbReference type="Gene3D" id="1.20.970.10">
    <property type="entry name" value="Transferase, Pyrimidine Nucleoside Phosphorylase, Chain C"/>
    <property type="match status" value="1"/>
</dbReference>
<dbReference type="GO" id="GO:0000162">
    <property type="term" value="P:L-tryptophan biosynthetic process"/>
    <property type="evidence" value="ECO:0007669"/>
    <property type="project" value="InterPro"/>
</dbReference>
<dbReference type="InterPro" id="IPR035902">
    <property type="entry name" value="Nuc_phospho_transferase"/>
</dbReference>